<proteinExistence type="predicted"/>
<evidence type="ECO:0000256" key="1">
    <source>
        <dbReference type="SAM" id="Phobius"/>
    </source>
</evidence>
<feature type="transmembrane region" description="Helical" evidence="1">
    <location>
        <begin position="296"/>
        <end position="314"/>
    </location>
</feature>
<feature type="transmembrane region" description="Helical" evidence="1">
    <location>
        <begin position="52"/>
        <end position="75"/>
    </location>
</feature>
<sequence length="404" mass="45248">MSDHQTTEAPSALPTLTRLSNIAVGLAVAGAVGLGIGMATDGSAGHKIFWGAYHYGFIFWLTLTLGCATLTYLHHTIRSQWSLSILKVLEAGNKNLPLIGVFFIPIAVATVGSHAIFPWADPAFLAKLPIQKQQWLNPIAWVIRAVIYFVFWIWTTSRLNASSKAQDVSRDESLAEARRSFAPPMGVIHVILLTFAFTDWLMSLNPMFFSTLYGAWHMATGILMAIAFGTFLTLLMRKNRPYAAAINPALTKDLGNMMLGFTMVFGYFTLSQFLIIWSGNLPEEIIFFVQRFEGPLVWVGAAIVVFQFFGPFLALLSGKAKRTPELLIKVAGWIFCFRMLDVWWQVVPFFKGPSQLSTVWIDIAALLFVGGVWLYFFFRTLKQNELLPLHDTRLQDTKLALEAH</sequence>
<evidence type="ECO:0008006" key="4">
    <source>
        <dbReference type="Google" id="ProtNLM"/>
    </source>
</evidence>
<reference evidence="2 3" key="1">
    <citation type="submission" date="2020-08" db="EMBL/GenBank/DDBJ databases">
        <title>Genomic Encyclopedia of Type Strains, Phase IV (KMG-IV): sequencing the most valuable type-strain genomes for metagenomic binning, comparative biology and taxonomic classification.</title>
        <authorList>
            <person name="Goeker M."/>
        </authorList>
    </citation>
    <scope>NUCLEOTIDE SEQUENCE [LARGE SCALE GENOMIC DNA]</scope>
    <source>
        <strain evidence="2 3">DSM 23562</strain>
    </source>
</reference>
<dbReference type="EMBL" id="JACHGW010000002">
    <property type="protein sequence ID" value="MBB6051074.1"/>
    <property type="molecule type" value="Genomic_DNA"/>
</dbReference>
<feature type="transmembrane region" description="Helical" evidence="1">
    <location>
        <begin position="139"/>
        <end position="160"/>
    </location>
</feature>
<keyword evidence="3" id="KW-1185">Reference proteome</keyword>
<feature type="transmembrane region" description="Helical" evidence="1">
    <location>
        <begin position="96"/>
        <end position="119"/>
    </location>
</feature>
<dbReference type="PANTHER" id="PTHR43044">
    <property type="match status" value="1"/>
</dbReference>
<evidence type="ECO:0000313" key="3">
    <source>
        <dbReference type="Proteomes" id="UP000520814"/>
    </source>
</evidence>
<feature type="transmembrane region" description="Helical" evidence="1">
    <location>
        <begin position="214"/>
        <end position="236"/>
    </location>
</feature>
<dbReference type="AlphaFoldDB" id="A0A7W9SSA7"/>
<keyword evidence="1" id="KW-1133">Transmembrane helix</keyword>
<dbReference type="PANTHER" id="PTHR43044:SF1">
    <property type="entry name" value="QUINOL:CYTOCHROME C OXIDOREDUCTASE QUINONE-BINDING SUBUNIT 2"/>
    <property type="match status" value="1"/>
</dbReference>
<feature type="transmembrane region" description="Helical" evidence="1">
    <location>
        <begin position="257"/>
        <end position="276"/>
    </location>
</feature>
<keyword evidence="1" id="KW-0812">Transmembrane</keyword>
<accession>A0A7W9SSA7</accession>
<feature type="transmembrane region" description="Helical" evidence="1">
    <location>
        <begin position="21"/>
        <end position="40"/>
    </location>
</feature>
<comment type="caution">
    <text evidence="2">The sequence shown here is derived from an EMBL/GenBank/DDBJ whole genome shotgun (WGS) entry which is preliminary data.</text>
</comment>
<dbReference type="Proteomes" id="UP000520814">
    <property type="component" value="Unassembled WGS sequence"/>
</dbReference>
<feature type="transmembrane region" description="Helical" evidence="1">
    <location>
        <begin position="358"/>
        <end position="378"/>
    </location>
</feature>
<evidence type="ECO:0000313" key="2">
    <source>
        <dbReference type="EMBL" id="MBB6051074.1"/>
    </source>
</evidence>
<feature type="transmembrane region" description="Helical" evidence="1">
    <location>
        <begin position="181"/>
        <end position="202"/>
    </location>
</feature>
<gene>
    <name evidence="2" type="ORF">HNQ39_002865</name>
</gene>
<protein>
    <recommendedName>
        <fullName evidence="4">Quinol:cytochrome c oxidoreductase quinone-binding subunit 2</fullName>
    </recommendedName>
</protein>
<name>A0A7W9SSA7_ARMRO</name>
<keyword evidence="1" id="KW-0472">Membrane</keyword>
<dbReference type="RefSeq" id="WP_184197201.1">
    <property type="nucleotide sequence ID" value="NZ_JACHGW010000002.1"/>
</dbReference>
<feature type="transmembrane region" description="Helical" evidence="1">
    <location>
        <begin position="326"/>
        <end position="346"/>
    </location>
</feature>
<organism evidence="2 3">
    <name type="scientific">Armatimonas rosea</name>
    <dbReference type="NCBI Taxonomy" id="685828"/>
    <lineage>
        <taxon>Bacteria</taxon>
        <taxon>Bacillati</taxon>
        <taxon>Armatimonadota</taxon>
        <taxon>Armatimonadia</taxon>
        <taxon>Armatimonadales</taxon>
        <taxon>Armatimonadaceae</taxon>
        <taxon>Armatimonas</taxon>
    </lineage>
</organism>